<dbReference type="InterPro" id="IPR028098">
    <property type="entry name" value="Glyco_trans_4-like_N"/>
</dbReference>
<dbReference type="InterPro" id="IPR001296">
    <property type="entry name" value="Glyco_trans_1"/>
</dbReference>
<keyword evidence="4" id="KW-1185">Reference proteome</keyword>
<proteinExistence type="predicted"/>
<evidence type="ECO:0000259" key="2">
    <source>
        <dbReference type="Pfam" id="PF13439"/>
    </source>
</evidence>
<dbReference type="EMBL" id="FZNT01000011">
    <property type="protein sequence ID" value="SNR76179.1"/>
    <property type="molecule type" value="Genomic_DNA"/>
</dbReference>
<dbReference type="OrthoDB" id="7560678at2"/>
<dbReference type="Pfam" id="PF00534">
    <property type="entry name" value="Glycos_transf_1"/>
    <property type="match status" value="1"/>
</dbReference>
<dbReference type="SUPFAM" id="SSF53756">
    <property type="entry name" value="UDP-Glycosyltransferase/glycogen phosphorylase"/>
    <property type="match status" value="1"/>
</dbReference>
<dbReference type="Proteomes" id="UP000198384">
    <property type="component" value="Unassembled WGS sequence"/>
</dbReference>
<dbReference type="Pfam" id="PF13439">
    <property type="entry name" value="Glyco_transf_4"/>
    <property type="match status" value="1"/>
</dbReference>
<dbReference type="AlphaFoldDB" id="A0A238Z034"/>
<gene>
    <name evidence="3" type="ORF">SAMN06265371_111110</name>
</gene>
<sequence>MKNARIALISPSQNAYSETFIQAQKKYLKGNVFYYFGGAIPTQLEGGTIRLPLFSRIFFKIQKKFKLTHLSFKEYALAKSFQQQNITVVLAQYGTTAHQLIRVCKLLNIPLITHFHGYDASTFSVLQYHKNYKDVFGYSSYVVAVSKKMEEKLLSLGCQKDKLVYNTYGPQPEFLEVQPTYAKKQFIAIGRFTNKKAPYYTILAFKKALEKHPDAQLLMAGDGVLFDTCKNLIKYYNLENNIKLLGVISPSAFRAYLSESIAFVQHSITPLTGDMEGTPLAVLESSAAGLPVISTKHAGIPDVIIDNETGFLVDEHDVTGMALKMIQILDAPQLAVKMGAKGKLHIKSNFSLEHYLNGLEEIIAEAVKK</sequence>
<accession>A0A238Z034</accession>
<protein>
    <submittedName>
        <fullName evidence="3">Glycosyltransferase involved in cell wall bisynthesis</fullName>
    </submittedName>
</protein>
<evidence type="ECO:0000313" key="3">
    <source>
        <dbReference type="EMBL" id="SNR76179.1"/>
    </source>
</evidence>
<evidence type="ECO:0000259" key="1">
    <source>
        <dbReference type="Pfam" id="PF00534"/>
    </source>
</evidence>
<keyword evidence="3" id="KW-0808">Transferase</keyword>
<dbReference type="GO" id="GO:0016757">
    <property type="term" value="F:glycosyltransferase activity"/>
    <property type="evidence" value="ECO:0007669"/>
    <property type="project" value="InterPro"/>
</dbReference>
<dbReference type="RefSeq" id="WP_089382815.1">
    <property type="nucleotide sequence ID" value="NZ_FZNT01000011.1"/>
</dbReference>
<organism evidence="3 4">
    <name type="scientific">Lutibacter agarilyticus</name>
    <dbReference type="NCBI Taxonomy" id="1109740"/>
    <lineage>
        <taxon>Bacteria</taxon>
        <taxon>Pseudomonadati</taxon>
        <taxon>Bacteroidota</taxon>
        <taxon>Flavobacteriia</taxon>
        <taxon>Flavobacteriales</taxon>
        <taxon>Flavobacteriaceae</taxon>
        <taxon>Lutibacter</taxon>
    </lineage>
</organism>
<evidence type="ECO:0000313" key="4">
    <source>
        <dbReference type="Proteomes" id="UP000198384"/>
    </source>
</evidence>
<name>A0A238Z034_9FLAO</name>
<feature type="domain" description="Glycosyltransferase subfamily 4-like N-terminal" evidence="2">
    <location>
        <begin position="75"/>
        <end position="163"/>
    </location>
</feature>
<reference evidence="3 4" key="1">
    <citation type="submission" date="2017-06" db="EMBL/GenBank/DDBJ databases">
        <authorList>
            <person name="Kim H.J."/>
            <person name="Triplett B.A."/>
        </authorList>
    </citation>
    <scope>NUCLEOTIDE SEQUENCE [LARGE SCALE GENOMIC DNA]</scope>
    <source>
        <strain evidence="3 4">DSM 29150</strain>
    </source>
</reference>
<dbReference type="PANTHER" id="PTHR12526">
    <property type="entry name" value="GLYCOSYLTRANSFERASE"/>
    <property type="match status" value="1"/>
</dbReference>
<feature type="domain" description="Glycosyl transferase family 1" evidence="1">
    <location>
        <begin position="183"/>
        <end position="343"/>
    </location>
</feature>
<dbReference type="Gene3D" id="3.40.50.2000">
    <property type="entry name" value="Glycogen Phosphorylase B"/>
    <property type="match status" value="2"/>
</dbReference>